<evidence type="ECO:0000313" key="1">
    <source>
        <dbReference type="EMBL" id="QHN41254.1"/>
    </source>
</evidence>
<name>A0A857L2J8_9ACTN</name>
<organism evidence="1">
    <name type="scientific">Gordonia amarae</name>
    <dbReference type="NCBI Taxonomy" id="36821"/>
    <lineage>
        <taxon>Bacteria</taxon>
        <taxon>Bacillati</taxon>
        <taxon>Actinomycetota</taxon>
        <taxon>Actinomycetes</taxon>
        <taxon>Mycobacteriales</taxon>
        <taxon>Gordoniaceae</taxon>
        <taxon>Gordonia</taxon>
    </lineage>
</organism>
<sequence length="52" mass="5570">MSVHAFEQSQKLRLLTTGETGQLLGYLPSGLLSVQLTAGGIVVIDEKDVEKV</sequence>
<proteinExistence type="predicted"/>
<dbReference type="EMBL" id="CP045810">
    <property type="protein sequence ID" value="QHN41254.1"/>
    <property type="molecule type" value="Genomic_DNA"/>
</dbReference>
<gene>
    <name evidence="1" type="ORF">GII30_20650</name>
</gene>
<dbReference type="AlphaFoldDB" id="A0A857L2J8"/>
<reference evidence="1" key="1">
    <citation type="journal article" date="2021" name="Nat. Microbiol.">
        <title>Cocultivation of an ultrasmall environmental parasitic bacterium with lytic ability against bacteria associated with wastewater foams.</title>
        <authorList>
            <person name="Batinovic S."/>
            <person name="Rose J.J.A."/>
            <person name="Ratcliffe J."/>
            <person name="Seviour R.J."/>
            <person name="Petrovski S."/>
        </authorList>
    </citation>
    <scope>NUCLEOTIDE SEQUENCE</scope>
    <source>
        <strain evidence="1">CON44</strain>
    </source>
</reference>
<dbReference type="RefSeq" id="WP_170319207.1">
    <property type="nucleotide sequence ID" value="NZ_CP045804.1"/>
</dbReference>
<protein>
    <submittedName>
        <fullName evidence="1">Uncharacterized protein</fullName>
    </submittedName>
</protein>
<accession>A0A857L2J8</accession>